<evidence type="ECO:0000313" key="1">
    <source>
        <dbReference type="EMBL" id="SFF45492.1"/>
    </source>
</evidence>
<dbReference type="SUPFAM" id="SSF50969">
    <property type="entry name" value="YVTN repeat-like/Quinoprotein amine dehydrogenase"/>
    <property type="match status" value="1"/>
</dbReference>
<dbReference type="Proteomes" id="UP000199645">
    <property type="component" value="Unassembled WGS sequence"/>
</dbReference>
<evidence type="ECO:0008006" key="3">
    <source>
        <dbReference type="Google" id="ProtNLM"/>
    </source>
</evidence>
<dbReference type="InterPro" id="IPR011044">
    <property type="entry name" value="Quino_amine_DH_bsu"/>
</dbReference>
<sequence length="302" mass="33533">MRVISRKNDRGVEVYDTDLELVRTFAVPPRSTFREPGSEGHAVPASRDRLFYATDTAVLKVDPEGREEWRFELGARGPKCGVSYTDVALSADDAVLWVYAPNAMADRGRDDEWIALDAATGELRARYELPTAGHGGDHVALRDGRMLLEVGEGQDGIQIYLAGPDTAPHDYGWGDRSLHGVSPDETRFVTVGHDSDDLIVHAFPGGEPLFTVTLPDFGFPDDEDDIFLEWSPGFLDDDTVIAVVFGVDEEEDTDWWRHFRVDAHTGEVLGELEITTIDQYDLDVLGDGTYVITDTDGTLRRM</sequence>
<organism evidence="1 2">
    <name type="scientific">Actinoplanes philippinensis</name>
    <dbReference type="NCBI Taxonomy" id="35752"/>
    <lineage>
        <taxon>Bacteria</taxon>
        <taxon>Bacillati</taxon>
        <taxon>Actinomycetota</taxon>
        <taxon>Actinomycetes</taxon>
        <taxon>Micromonosporales</taxon>
        <taxon>Micromonosporaceae</taxon>
        <taxon>Actinoplanes</taxon>
    </lineage>
</organism>
<reference evidence="1 2" key="1">
    <citation type="submission" date="2016-10" db="EMBL/GenBank/DDBJ databases">
        <authorList>
            <person name="de Groot N.N."/>
        </authorList>
    </citation>
    <scope>NUCLEOTIDE SEQUENCE [LARGE SCALE GENOMIC DNA]</scope>
    <source>
        <strain evidence="1 2">DSM 43019</strain>
    </source>
</reference>
<gene>
    <name evidence="1" type="ORF">SAMN05421541_110460</name>
</gene>
<dbReference type="EMBL" id="FONV01000010">
    <property type="protein sequence ID" value="SFF45492.1"/>
    <property type="molecule type" value="Genomic_DNA"/>
</dbReference>
<proteinExistence type="predicted"/>
<evidence type="ECO:0000313" key="2">
    <source>
        <dbReference type="Proteomes" id="UP000199645"/>
    </source>
</evidence>
<accession>A0A1I2ISS2</accession>
<protein>
    <recommendedName>
        <fullName evidence="3">PQQ-like domain-containing protein</fullName>
    </recommendedName>
</protein>
<name>A0A1I2ISS2_9ACTN</name>
<dbReference type="Gene3D" id="2.130.10.10">
    <property type="entry name" value="YVTN repeat-like/Quinoprotein amine dehydrogenase"/>
    <property type="match status" value="1"/>
</dbReference>
<dbReference type="AlphaFoldDB" id="A0A1I2ISS2"/>
<dbReference type="RefSeq" id="WP_093618876.1">
    <property type="nucleotide sequence ID" value="NZ_BOMT01000054.1"/>
</dbReference>
<keyword evidence="2" id="KW-1185">Reference proteome</keyword>
<dbReference type="STRING" id="35752.SAMN05421541_110460"/>
<dbReference type="InterPro" id="IPR015943">
    <property type="entry name" value="WD40/YVTN_repeat-like_dom_sf"/>
</dbReference>
<dbReference type="OrthoDB" id="4454357at2"/>